<gene>
    <name evidence="1" type="ORF">ROTO_27480</name>
</gene>
<evidence type="ECO:0000313" key="1">
    <source>
        <dbReference type="EMBL" id="KNX40680.1"/>
    </source>
</evidence>
<dbReference type="RefSeq" id="WP_050663600.1">
    <property type="nucleotide sequence ID" value="NZ_CP118494.1"/>
</dbReference>
<evidence type="ECO:0000313" key="2">
    <source>
        <dbReference type="Proteomes" id="UP000037046"/>
    </source>
</evidence>
<reference evidence="2" key="1">
    <citation type="submission" date="2015-07" db="EMBL/GenBank/DDBJ databases">
        <title>Draft Genome Sequence of Roseovarius tolerans EL-164, a producer of N-Acylated Alanine Methyl Esters (NAMEs).</title>
        <authorList>
            <person name="Voget S."/>
            <person name="Bruns H."/>
            <person name="Wagner-Doebler I."/>
            <person name="Schulz S."/>
            <person name="Daniel R."/>
        </authorList>
    </citation>
    <scope>NUCLEOTIDE SEQUENCE [LARGE SCALE GENOMIC DNA]</scope>
    <source>
        <strain evidence="2">EL-164</strain>
    </source>
</reference>
<accession>A0A0L6CSN5</accession>
<comment type="caution">
    <text evidence="1">The sequence shown here is derived from an EMBL/GenBank/DDBJ whole genome shotgun (WGS) entry which is preliminary data.</text>
</comment>
<sequence>MPRFRVKITRDVTESTFVSVEALSPEAAQVAAFKVLADMENAVWTLDEGSWNAGGAYVSEVASEE</sequence>
<dbReference type="EMBL" id="LGVV01000043">
    <property type="protein sequence ID" value="KNX40680.1"/>
    <property type="molecule type" value="Genomic_DNA"/>
</dbReference>
<dbReference type="PATRIC" id="fig|74031.6.peg.2798"/>
<name>A0A0L6CSN5_9RHOB</name>
<organism evidence="1 2">
    <name type="scientific">Roseovarius tolerans</name>
    <dbReference type="NCBI Taxonomy" id="74031"/>
    <lineage>
        <taxon>Bacteria</taxon>
        <taxon>Pseudomonadati</taxon>
        <taxon>Pseudomonadota</taxon>
        <taxon>Alphaproteobacteria</taxon>
        <taxon>Rhodobacterales</taxon>
        <taxon>Roseobacteraceae</taxon>
        <taxon>Roseovarius</taxon>
    </lineage>
</organism>
<proteinExistence type="predicted"/>
<dbReference type="Proteomes" id="UP000037046">
    <property type="component" value="Unassembled WGS sequence"/>
</dbReference>
<dbReference type="AlphaFoldDB" id="A0A0L6CSN5"/>
<dbReference type="OrthoDB" id="7362323at2"/>
<keyword evidence="2" id="KW-1185">Reference proteome</keyword>
<protein>
    <submittedName>
        <fullName evidence="1">Uncharacterized protein</fullName>
    </submittedName>
</protein>